<reference evidence="1 2" key="1">
    <citation type="journal article" date="2013" name="BMC Genomics">
        <title>Genomics-driven discovery of the pneumocandin biosynthetic gene cluster in the fungus Glarea lozoyensis.</title>
        <authorList>
            <person name="Chen L."/>
            <person name="Yue Q."/>
            <person name="Zhang X."/>
            <person name="Xiang M."/>
            <person name="Wang C."/>
            <person name="Li S."/>
            <person name="Che Y."/>
            <person name="Ortiz-Lopez F.J."/>
            <person name="Bills G.F."/>
            <person name="Liu X."/>
            <person name="An Z."/>
        </authorList>
    </citation>
    <scope>NUCLEOTIDE SEQUENCE [LARGE SCALE GENOMIC DNA]</scope>
    <source>
        <strain evidence="2">ATCC 20868 / MF5171</strain>
    </source>
</reference>
<dbReference type="RefSeq" id="XP_008077161.1">
    <property type="nucleotide sequence ID" value="XM_008078970.1"/>
</dbReference>
<keyword evidence="2" id="KW-1185">Reference proteome</keyword>
<dbReference type="EMBL" id="KE145353">
    <property type="protein sequence ID" value="EPE36343.1"/>
    <property type="molecule type" value="Genomic_DNA"/>
</dbReference>
<sequence length="257" mass="29799">MSTQQNQKACPSTRQRFVNFLSIFDYDLLQEENFLGGKPCSFWTVFHTGTQNEEDDPFTTFSVANLDMLENKLDPDWRRIMIQEETGFELEEISTPEKPPLSITVEMSRQRPPMYPIEWQNILFITFDNAARHPDTPVTVARWTRNEDLGKKWYISRLAEEEVPKNTKFRDHKKIPEEGCVRIFGKVKRAVGRAFRESATCGQSTTFEAMKKTEPIARCNTTRATRESATVRVRGEMGSLARSKTGRFSWGQRKVEK</sequence>
<gene>
    <name evidence="1" type="ORF">GLAREA_05681</name>
</gene>
<accession>S3EDI9</accession>
<dbReference type="HOGENOM" id="CLU_1082011_0_0_1"/>
<proteinExistence type="predicted"/>
<protein>
    <submittedName>
        <fullName evidence="1">Uncharacterized protein</fullName>
    </submittedName>
</protein>
<dbReference type="GeneID" id="19464735"/>
<dbReference type="AlphaFoldDB" id="S3EDI9"/>
<name>S3EDI9_GLAL2</name>
<dbReference type="KEGG" id="glz:GLAREA_05681"/>
<dbReference type="Proteomes" id="UP000016922">
    <property type="component" value="Unassembled WGS sequence"/>
</dbReference>
<evidence type="ECO:0000313" key="2">
    <source>
        <dbReference type="Proteomes" id="UP000016922"/>
    </source>
</evidence>
<evidence type="ECO:0000313" key="1">
    <source>
        <dbReference type="EMBL" id="EPE36343.1"/>
    </source>
</evidence>
<organism evidence="1 2">
    <name type="scientific">Glarea lozoyensis (strain ATCC 20868 / MF5171)</name>
    <dbReference type="NCBI Taxonomy" id="1116229"/>
    <lineage>
        <taxon>Eukaryota</taxon>
        <taxon>Fungi</taxon>
        <taxon>Dikarya</taxon>
        <taxon>Ascomycota</taxon>
        <taxon>Pezizomycotina</taxon>
        <taxon>Leotiomycetes</taxon>
        <taxon>Helotiales</taxon>
        <taxon>Helotiaceae</taxon>
        <taxon>Glarea</taxon>
    </lineage>
</organism>